<evidence type="ECO:0000259" key="9">
    <source>
        <dbReference type="Pfam" id="PF07715"/>
    </source>
</evidence>
<dbReference type="Proteomes" id="UP001165489">
    <property type="component" value="Unassembled WGS sequence"/>
</dbReference>
<accession>A0ABS9V512</accession>
<feature type="domain" description="TonB-dependent receptor plug" evidence="9">
    <location>
        <begin position="130"/>
        <end position="234"/>
    </location>
</feature>
<feature type="chain" id="PRO_5045641039" evidence="8">
    <location>
        <begin position="23"/>
        <end position="944"/>
    </location>
</feature>
<evidence type="ECO:0000256" key="1">
    <source>
        <dbReference type="ARBA" id="ARBA00004571"/>
    </source>
</evidence>
<feature type="signal peptide" evidence="8">
    <location>
        <begin position="1"/>
        <end position="22"/>
    </location>
</feature>
<keyword evidence="4 7" id="KW-0812">Transmembrane</keyword>
<comment type="subcellular location">
    <subcellularLocation>
        <location evidence="1 7">Cell outer membrane</location>
        <topology evidence="1 7">Multi-pass membrane protein</topology>
    </subcellularLocation>
</comment>
<name>A0ABS9V512_9BACT</name>
<dbReference type="InterPro" id="IPR010104">
    <property type="entry name" value="TonB_rcpt_bac"/>
</dbReference>
<feature type="domain" description="Outer membrane protein beta-barrel" evidence="10">
    <location>
        <begin position="599"/>
        <end position="873"/>
    </location>
</feature>
<dbReference type="Pfam" id="PF14905">
    <property type="entry name" value="OMP_b-brl_3"/>
    <property type="match status" value="1"/>
</dbReference>
<reference evidence="11" key="1">
    <citation type="submission" date="2022-03" db="EMBL/GenBank/DDBJ databases">
        <title>De novo assembled genomes of Belliella spp. (Cyclobacteriaceae) strains.</title>
        <authorList>
            <person name="Szabo A."/>
            <person name="Korponai K."/>
            <person name="Felfoldi T."/>
        </authorList>
    </citation>
    <scope>NUCLEOTIDE SEQUENCE</scope>
    <source>
        <strain evidence="11">DSM 111904</strain>
    </source>
</reference>
<dbReference type="NCBIfam" id="TIGR01782">
    <property type="entry name" value="TonB-Xanth-Caul"/>
    <property type="match status" value="1"/>
</dbReference>
<dbReference type="SUPFAM" id="SSF56935">
    <property type="entry name" value="Porins"/>
    <property type="match status" value="1"/>
</dbReference>
<keyword evidence="3 7" id="KW-1134">Transmembrane beta strand</keyword>
<keyword evidence="8" id="KW-0732">Signal</keyword>
<keyword evidence="6 7" id="KW-0998">Cell outer membrane</keyword>
<keyword evidence="12" id="KW-1185">Reference proteome</keyword>
<evidence type="ECO:0000256" key="2">
    <source>
        <dbReference type="ARBA" id="ARBA00022448"/>
    </source>
</evidence>
<dbReference type="Gene3D" id="2.40.170.20">
    <property type="entry name" value="TonB-dependent receptor, beta-barrel domain"/>
    <property type="match status" value="1"/>
</dbReference>
<dbReference type="RefSeq" id="WP_241349930.1">
    <property type="nucleotide sequence ID" value="NZ_JAKZGP010000081.1"/>
</dbReference>
<dbReference type="InterPro" id="IPR037066">
    <property type="entry name" value="Plug_dom_sf"/>
</dbReference>
<dbReference type="InterPro" id="IPR008969">
    <property type="entry name" value="CarboxyPept-like_regulatory"/>
</dbReference>
<dbReference type="InterPro" id="IPR036942">
    <property type="entry name" value="Beta-barrel_TonB_sf"/>
</dbReference>
<dbReference type="PANTHER" id="PTHR40980">
    <property type="entry name" value="PLUG DOMAIN-CONTAINING PROTEIN"/>
    <property type="match status" value="1"/>
</dbReference>
<evidence type="ECO:0000256" key="7">
    <source>
        <dbReference type="PROSITE-ProRule" id="PRU01360"/>
    </source>
</evidence>
<evidence type="ECO:0000256" key="3">
    <source>
        <dbReference type="ARBA" id="ARBA00022452"/>
    </source>
</evidence>
<dbReference type="SUPFAM" id="SSF49464">
    <property type="entry name" value="Carboxypeptidase regulatory domain-like"/>
    <property type="match status" value="1"/>
</dbReference>
<comment type="caution">
    <text evidence="11">The sequence shown here is derived from an EMBL/GenBank/DDBJ whole genome shotgun (WGS) entry which is preliminary data.</text>
</comment>
<evidence type="ECO:0000256" key="8">
    <source>
        <dbReference type="SAM" id="SignalP"/>
    </source>
</evidence>
<protein>
    <submittedName>
        <fullName evidence="11">TonB-dependent receptor</fullName>
    </submittedName>
</protein>
<evidence type="ECO:0000313" key="11">
    <source>
        <dbReference type="EMBL" id="MCH7411496.1"/>
    </source>
</evidence>
<dbReference type="Gene3D" id="2.170.130.10">
    <property type="entry name" value="TonB-dependent receptor, plug domain"/>
    <property type="match status" value="1"/>
</dbReference>
<proteinExistence type="inferred from homology"/>
<gene>
    <name evidence="11" type="ORF">MM239_19060</name>
</gene>
<dbReference type="PROSITE" id="PS52016">
    <property type="entry name" value="TONB_DEPENDENT_REC_3"/>
    <property type="match status" value="1"/>
</dbReference>
<organism evidence="11 12">
    <name type="scientific">Belliella filtrata</name>
    <dbReference type="NCBI Taxonomy" id="2923435"/>
    <lineage>
        <taxon>Bacteria</taxon>
        <taxon>Pseudomonadati</taxon>
        <taxon>Bacteroidota</taxon>
        <taxon>Cytophagia</taxon>
        <taxon>Cytophagales</taxon>
        <taxon>Cyclobacteriaceae</taxon>
        <taxon>Belliella</taxon>
    </lineage>
</organism>
<dbReference type="Gene3D" id="2.60.40.1120">
    <property type="entry name" value="Carboxypeptidase-like, regulatory domain"/>
    <property type="match status" value="1"/>
</dbReference>
<keyword evidence="2 7" id="KW-0813">Transport</keyword>
<evidence type="ECO:0000256" key="5">
    <source>
        <dbReference type="ARBA" id="ARBA00023136"/>
    </source>
</evidence>
<dbReference type="InterPro" id="IPR041700">
    <property type="entry name" value="OMP_b-brl_3"/>
</dbReference>
<evidence type="ECO:0000256" key="4">
    <source>
        <dbReference type="ARBA" id="ARBA00022692"/>
    </source>
</evidence>
<dbReference type="PANTHER" id="PTHR40980:SF4">
    <property type="entry name" value="TONB-DEPENDENT RECEPTOR-LIKE BETA-BARREL DOMAIN-CONTAINING PROTEIN"/>
    <property type="match status" value="1"/>
</dbReference>
<evidence type="ECO:0000259" key="10">
    <source>
        <dbReference type="Pfam" id="PF14905"/>
    </source>
</evidence>
<dbReference type="InterPro" id="IPR012910">
    <property type="entry name" value="Plug_dom"/>
</dbReference>
<dbReference type="Pfam" id="PF13715">
    <property type="entry name" value="CarbopepD_reg_2"/>
    <property type="match status" value="1"/>
</dbReference>
<evidence type="ECO:0000313" key="12">
    <source>
        <dbReference type="Proteomes" id="UP001165489"/>
    </source>
</evidence>
<evidence type="ECO:0000256" key="6">
    <source>
        <dbReference type="ARBA" id="ARBA00023237"/>
    </source>
</evidence>
<keyword evidence="5 7" id="KW-0472">Membrane</keyword>
<sequence length="944" mass="106713">MKTQIPLLLLLLCLFKAGTGYAQNHTIKGKILDAESNEPLFGASIIFEGGFSGVPTSLSGDFSIITNIKGEQVLVISYLGYETKRVTVNVEDAETNLGVIMMGLDAQNLEIFEVRASLEGQQRAFNQQRTADNIKNVISADLIGRFPDLNVAEAMQRVPGVNIQRDKGEGSTVSIRGTPQHFTAIQINGEQIPSVQQSGSRNEALDLIPADQLSSMEITKAPTSDMDGDAIGGVINLRTPIARKLDLAVRAESALGYNDLSGGLNGIGKIRLDKRFFSSNKVPEGKLGVILGGSYYSTNNYEDRIDATWQGIPRPVGNLEEPQIVMANYQFRSTINERERIGATATFDYKFNNKNEIVFNYMYNRREDNDLRNRLRFDMDRSGSVYHRLDSISGGRIRRDINIFDELKTNQSFNLQGFHTLGLWKLDWSTYYTLSNRTFSSDRGDFSQDNIAIVTDNASGIYADVPSFRSATIEQSFYDPFFYNDFRRYEEDYETTDATNLVTRIDILRNFSFGSGNQGYVKFGGKIRSQTNSKFRDNRVLRFNDPNGLLNTEEAFLRVMSGTQPISFMNGSYRFGPLIGRNSFQSYISTNRLFLEEGDDAWDSRRLSLSDTYDASEDIYAGYAMTRLQVDKWMFLAGLRYEFNQVIYDAFEVIRVGTDVQGTPLRGGTDYGFLLPNLHVKYSLDKFKALRFSAVMNYARPNFVDIVPFINFDADAITLRLGNPELQPARAINLDLMYEHYFANVGIFSVGAFFKDIDQFQFSRIDPSLLEDFPGFPGTQGFIFRQEQNGENAKVGGVEVNFVRALDFLPGALVNLNIDANYTYAYSDAFTQDRRNISLPGQAQHTFNTALSGDFGKFTGRLMANYNGEFVSSLASQRQDDIIQDQRLQLDASANYNWSDRWRIFGEWVNITNAPSIRYQGDRDRISRIAYFGWWTRIGVGFRF</sequence>
<keyword evidence="11" id="KW-0675">Receptor</keyword>
<comment type="similarity">
    <text evidence="7">Belongs to the TonB-dependent receptor family.</text>
</comment>
<dbReference type="InterPro" id="IPR039426">
    <property type="entry name" value="TonB-dep_rcpt-like"/>
</dbReference>
<dbReference type="Pfam" id="PF07715">
    <property type="entry name" value="Plug"/>
    <property type="match status" value="1"/>
</dbReference>
<dbReference type="EMBL" id="JAKZGP010000081">
    <property type="protein sequence ID" value="MCH7411496.1"/>
    <property type="molecule type" value="Genomic_DNA"/>
</dbReference>